<dbReference type="AlphaFoldDB" id="A0A4R6J441"/>
<sequence length="214" mass="23789">MGQTEMKATMRSYLKKLLQYFFQGVIVLAPIGITLWVVIGLFRWIDGFLPNIIYNLFPDLLEKDAAGNLKSLPGLGFVVVIALVLVVGWISSLFVVGRLVTLLDTVLEKTPGIKFIYSSVKDFLEAFAGNKKKFDKPVLVNVDAVDVWRIGFITQLSSEEFGMKDHVTVYVPHSYAISGITYIVPKDRIKPLKDVSAVDAMKYTVSGGVTDVHE</sequence>
<dbReference type="Pfam" id="PF04367">
    <property type="entry name" value="DUF502"/>
    <property type="match status" value="1"/>
</dbReference>
<evidence type="ECO:0000313" key="2">
    <source>
        <dbReference type="EMBL" id="TDO29056.1"/>
    </source>
</evidence>
<dbReference type="PANTHER" id="PTHR31876:SF26">
    <property type="entry name" value="PROTEIN LIKE COV 2"/>
    <property type="match status" value="1"/>
</dbReference>
<keyword evidence="1" id="KW-1133">Transmembrane helix</keyword>
<dbReference type="OrthoDB" id="9789516at2"/>
<dbReference type="Proteomes" id="UP000295741">
    <property type="component" value="Unassembled WGS sequence"/>
</dbReference>
<gene>
    <name evidence="2" type="ORF">BC659_1138</name>
</gene>
<evidence type="ECO:0000313" key="3">
    <source>
        <dbReference type="Proteomes" id="UP000295741"/>
    </source>
</evidence>
<dbReference type="RefSeq" id="WP_133473663.1">
    <property type="nucleotide sequence ID" value="NZ_SNWP01000010.1"/>
</dbReference>
<proteinExistence type="predicted"/>
<evidence type="ECO:0000256" key="1">
    <source>
        <dbReference type="SAM" id="Phobius"/>
    </source>
</evidence>
<keyword evidence="1" id="KW-0812">Transmembrane</keyword>
<organism evidence="2 3">
    <name type="scientific">Sediminibacterium goheungense</name>
    <dbReference type="NCBI Taxonomy" id="1086393"/>
    <lineage>
        <taxon>Bacteria</taxon>
        <taxon>Pseudomonadati</taxon>
        <taxon>Bacteroidota</taxon>
        <taxon>Chitinophagia</taxon>
        <taxon>Chitinophagales</taxon>
        <taxon>Chitinophagaceae</taxon>
        <taxon>Sediminibacterium</taxon>
    </lineage>
</organism>
<keyword evidence="1" id="KW-0472">Membrane</keyword>
<dbReference type="EMBL" id="SNWP01000010">
    <property type="protein sequence ID" value="TDO29056.1"/>
    <property type="molecule type" value="Genomic_DNA"/>
</dbReference>
<keyword evidence="3" id="KW-1185">Reference proteome</keyword>
<name>A0A4R6J441_9BACT</name>
<dbReference type="InterPro" id="IPR007462">
    <property type="entry name" value="COV1-like"/>
</dbReference>
<feature type="transmembrane region" description="Helical" evidence="1">
    <location>
        <begin position="20"/>
        <end position="45"/>
    </location>
</feature>
<protein>
    <submittedName>
        <fullName evidence="2">Putative membrane protein</fullName>
    </submittedName>
</protein>
<reference evidence="2 3" key="1">
    <citation type="submission" date="2019-03" db="EMBL/GenBank/DDBJ databases">
        <title>Genomic Encyclopedia of Archaeal and Bacterial Type Strains, Phase II (KMG-II): from individual species to whole genera.</title>
        <authorList>
            <person name="Goeker M."/>
        </authorList>
    </citation>
    <scope>NUCLEOTIDE SEQUENCE [LARGE SCALE GENOMIC DNA]</scope>
    <source>
        <strain evidence="2 3">DSM 28323</strain>
    </source>
</reference>
<dbReference type="PANTHER" id="PTHR31876">
    <property type="entry name" value="COV-LIKE PROTEIN 1"/>
    <property type="match status" value="1"/>
</dbReference>
<comment type="caution">
    <text evidence="2">The sequence shown here is derived from an EMBL/GenBank/DDBJ whole genome shotgun (WGS) entry which is preliminary data.</text>
</comment>
<accession>A0A4R6J441</accession>
<feature type="transmembrane region" description="Helical" evidence="1">
    <location>
        <begin position="75"/>
        <end position="96"/>
    </location>
</feature>